<dbReference type="AlphaFoldDB" id="A0A5J4X2U3"/>
<feature type="non-terminal residue" evidence="1">
    <location>
        <position position="225"/>
    </location>
</feature>
<dbReference type="SUPFAM" id="SSF48371">
    <property type="entry name" value="ARM repeat"/>
    <property type="match status" value="1"/>
</dbReference>
<dbReference type="InterPro" id="IPR016024">
    <property type="entry name" value="ARM-type_fold"/>
</dbReference>
<reference evidence="1 2" key="1">
    <citation type="submission" date="2019-03" db="EMBL/GenBank/DDBJ databases">
        <title>Single cell metagenomics reveals metabolic interactions within the superorganism composed of flagellate Streblomastix strix and complex community of Bacteroidetes bacteria on its surface.</title>
        <authorList>
            <person name="Treitli S.C."/>
            <person name="Kolisko M."/>
            <person name="Husnik F."/>
            <person name="Keeling P."/>
            <person name="Hampl V."/>
        </authorList>
    </citation>
    <scope>NUCLEOTIDE SEQUENCE [LARGE SCALE GENOMIC DNA]</scope>
    <source>
        <strain evidence="1">ST1C</strain>
    </source>
</reference>
<accession>A0A5J4X2U3</accession>
<organism evidence="1 2">
    <name type="scientific">Streblomastix strix</name>
    <dbReference type="NCBI Taxonomy" id="222440"/>
    <lineage>
        <taxon>Eukaryota</taxon>
        <taxon>Metamonada</taxon>
        <taxon>Preaxostyla</taxon>
        <taxon>Oxymonadida</taxon>
        <taxon>Streblomastigidae</taxon>
        <taxon>Streblomastix</taxon>
    </lineage>
</organism>
<gene>
    <name evidence="1" type="ORF">EZS28_002952</name>
</gene>
<proteinExistence type="predicted"/>
<comment type="caution">
    <text evidence="1">The sequence shown here is derived from an EMBL/GenBank/DDBJ whole genome shotgun (WGS) entry which is preliminary data.</text>
</comment>
<sequence length="225" mass="23914">MEKESVKSSSTENLKQKQGIIAWITSEIPGEASKQIGQLVLKLRQAGLDESETVAALQQIITYSVNSQEGPGVVRENGAVEVVSTLLAQSQSIRVKQLCGAVVGVVLQLSALSGNDIDWTSVCAPLAAMLFSTDEGLSTTGKNSLTILAERSKNAISGVIQVGLINRAAEALNDNSSSSSSSSCSSNNESTDFDFRLISFDIPSFFSFSSETRSFDEFEIFSAAV</sequence>
<evidence type="ECO:0000313" key="2">
    <source>
        <dbReference type="Proteomes" id="UP000324800"/>
    </source>
</evidence>
<name>A0A5J4X2U3_9EUKA</name>
<protein>
    <submittedName>
        <fullName evidence="1">Uncharacterized protein</fullName>
    </submittedName>
</protein>
<dbReference type="EMBL" id="SNRW01000376">
    <property type="protein sequence ID" value="KAA6401528.1"/>
    <property type="molecule type" value="Genomic_DNA"/>
</dbReference>
<evidence type="ECO:0000313" key="1">
    <source>
        <dbReference type="EMBL" id="KAA6401528.1"/>
    </source>
</evidence>
<dbReference type="Proteomes" id="UP000324800">
    <property type="component" value="Unassembled WGS sequence"/>
</dbReference>